<reference evidence="2" key="1">
    <citation type="journal article" date="2020" name="Nat. Commun.">
        <title>Genome sequence of the cluster root forming white lupin.</title>
        <authorList>
            <person name="Hufnagel B."/>
            <person name="Marques A."/>
            <person name="Soriano A."/>
            <person name="Marques L."/>
            <person name="Divol F."/>
            <person name="Doumas P."/>
            <person name="Sallet E."/>
            <person name="Mancinotti D."/>
            <person name="Carrere S."/>
            <person name="Marande W."/>
            <person name="Arribat S."/>
            <person name="Keller J."/>
            <person name="Huneau C."/>
            <person name="Blein T."/>
            <person name="Aime D."/>
            <person name="Laguerre M."/>
            <person name="Taylor J."/>
            <person name="Schubert V."/>
            <person name="Nelson M."/>
            <person name="Geu-Flores F."/>
            <person name="Crespi M."/>
            <person name="Gallardo-Guerrero K."/>
            <person name="Delaux P.-M."/>
            <person name="Salse J."/>
            <person name="Berges H."/>
            <person name="Guyot R."/>
            <person name="Gouzy J."/>
            <person name="Peret B."/>
        </authorList>
    </citation>
    <scope>NUCLEOTIDE SEQUENCE [LARGE SCALE GENOMIC DNA]</scope>
    <source>
        <strain evidence="2">cv. Amiga</strain>
    </source>
</reference>
<gene>
    <name evidence="1" type="ORF">Lalb_Chr06g0172151</name>
</gene>
<keyword evidence="2" id="KW-1185">Reference proteome</keyword>
<dbReference type="Proteomes" id="UP000447434">
    <property type="component" value="Chromosome 6"/>
</dbReference>
<comment type="caution">
    <text evidence="1">The sequence shown here is derived from an EMBL/GenBank/DDBJ whole genome shotgun (WGS) entry which is preliminary data.</text>
</comment>
<dbReference type="AlphaFoldDB" id="A0A6A4QEJ6"/>
<protein>
    <submittedName>
        <fullName evidence="1">Uncharacterized protein</fullName>
    </submittedName>
</protein>
<evidence type="ECO:0000313" key="2">
    <source>
        <dbReference type="Proteomes" id="UP000447434"/>
    </source>
</evidence>
<organism evidence="1 2">
    <name type="scientific">Lupinus albus</name>
    <name type="common">White lupine</name>
    <name type="synonym">Lupinus termis</name>
    <dbReference type="NCBI Taxonomy" id="3870"/>
    <lineage>
        <taxon>Eukaryota</taxon>
        <taxon>Viridiplantae</taxon>
        <taxon>Streptophyta</taxon>
        <taxon>Embryophyta</taxon>
        <taxon>Tracheophyta</taxon>
        <taxon>Spermatophyta</taxon>
        <taxon>Magnoliopsida</taxon>
        <taxon>eudicotyledons</taxon>
        <taxon>Gunneridae</taxon>
        <taxon>Pentapetalae</taxon>
        <taxon>rosids</taxon>
        <taxon>fabids</taxon>
        <taxon>Fabales</taxon>
        <taxon>Fabaceae</taxon>
        <taxon>Papilionoideae</taxon>
        <taxon>50 kb inversion clade</taxon>
        <taxon>genistoids sensu lato</taxon>
        <taxon>core genistoids</taxon>
        <taxon>Genisteae</taxon>
        <taxon>Lupinus</taxon>
    </lineage>
</organism>
<evidence type="ECO:0000313" key="1">
    <source>
        <dbReference type="EMBL" id="KAE9612357.1"/>
    </source>
</evidence>
<name>A0A6A4QEJ6_LUPAL</name>
<sequence length="62" mass="7450">MHNLLTHVNLFYQEPNNVDVSLLHKGSIQFMQKELNNFPRRHLCPYLKMIQLLKPRGFQEQT</sequence>
<proteinExistence type="predicted"/>
<accession>A0A6A4QEJ6</accession>
<dbReference type="EMBL" id="WOCE01000006">
    <property type="protein sequence ID" value="KAE9612357.1"/>
    <property type="molecule type" value="Genomic_DNA"/>
</dbReference>